<dbReference type="EMBL" id="AP021861">
    <property type="protein sequence ID" value="BBO33924.1"/>
    <property type="molecule type" value="Genomic_DNA"/>
</dbReference>
<reference evidence="2" key="1">
    <citation type="submission" date="2019-10" db="EMBL/GenBank/DDBJ databases">
        <title>Lacipirellula parvula gen. nov., sp. nov., representing a lineage of planctomycetes widespread in freshwater anoxic habitats, and description of the family Lacipirellulaceae.</title>
        <authorList>
            <person name="Dedysh S.N."/>
            <person name="Kulichevskaya I.S."/>
            <person name="Beletsky A.V."/>
            <person name="Rakitin A.L."/>
            <person name="Mardanov A.V."/>
            <person name="Ivanova A.A."/>
            <person name="Saltykova V.X."/>
            <person name="Rijpstra W.I.C."/>
            <person name="Sinninghe Damste J.S."/>
            <person name="Ravin N.V."/>
        </authorList>
    </citation>
    <scope>NUCLEOTIDE SEQUENCE [LARGE SCALE GENOMIC DNA]</scope>
    <source>
        <strain evidence="2">PX69</strain>
    </source>
</reference>
<evidence type="ECO:0000313" key="1">
    <source>
        <dbReference type="EMBL" id="BBO33924.1"/>
    </source>
</evidence>
<organism evidence="1 2">
    <name type="scientific">Lacipirellula parvula</name>
    <dbReference type="NCBI Taxonomy" id="2650471"/>
    <lineage>
        <taxon>Bacteria</taxon>
        <taxon>Pseudomonadati</taxon>
        <taxon>Planctomycetota</taxon>
        <taxon>Planctomycetia</taxon>
        <taxon>Pirellulales</taxon>
        <taxon>Lacipirellulaceae</taxon>
        <taxon>Lacipirellula</taxon>
    </lineage>
</organism>
<gene>
    <name evidence="1" type="ORF">PLANPX_3536</name>
</gene>
<sequence length="48" mass="5229">MADVHRLRTPIVRGRNAAALGVALPGTRLSRRNKVPKFRADFQAMGGV</sequence>
<protein>
    <submittedName>
        <fullName evidence="1">Uncharacterized protein</fullName>
    </submittedName>
</protein>
<dbReference type="AlphaFoldDB" id="A0A5K7XB01"/>
<dbReference type="Proteomes" id="UP000326837">
    <property type="component" value="Chromosome"/>
</dbReference>
<evidence type="ECO:0000313" key="2">
    <source>
        <dbReference type="Proteomes" id="UP000326837"/>
    </source>
</evidence>
<keyword evidence="2" id="KW-1185">Reference proteome</keyword>
<name>A0A5K7XB01_9BACT</name>
<dbReference type="KEGG" id="lpav:PLANPX_3536"/>
<proteinExistence type="predicted"/>
<accession>A0A5K7XB01</accession>